<evidence type="ECO:0000259" key="4">
    <source>
        <dbReference type="Pfam" id="PF00149"/>
    </source>
</evidence>
<evidence type="ECO:0000313" key="6">
    <source>
        <dbReference type="Proteomes" id="UP000504637"/>
    </source>
</evidence>
<dbReference type="InterPro" id="IPR029052">
    <property type="entry name" value="Metallo-depent_PP-like"/>
</dbReference>
<reference evidence="7" key="3">
    <citation type="submission" date="2025-08" db="UniProtKB">
        <authorList>
            <consortium name="RefSeq"/>
        </authorList>
    </citation>
    <scope>IDENTIFICATION</scope>
    <source>
        <strain evidence="7">CBS 342.82</strain>
    </source>
</reference>
<dbReference type="GeneID" id="54363686"/>
<keyword evidence="6" id="KW-1185">Reference proteome</keyword>
<evidence type="ECO:0000259" key="5">
    <source>
        <dbReference type="Pfam" id="PF02872"/>
    </source>
</evidence>
<dbReference type="GO" id="GO:0000166">
    <property type="term" value="F:nucleotide binding"/>
    <property type="evidence" value="ECO:0007669"/>
    <property type="project" value="UniProtKB-KW"/>
</dbReference>
<keyword evidence="3" id="KW-0378">Hydrolase</keyword>
<dbReference type="Gene3D" id="3.90.780.10">
    <property type="entry name" value="5'-Nucleotidase, C-terminal domain"/>
    <property type="match status" value="1"/>
</dbReference>
<dbReference type="SUPFAM" id="SSF56300">
    <property type="entry name" value="Metallo-dependent phosphatases"/>
    <property type="match status" value="1"/>
</dbReference>
<organism evidence="7">
    <name type="scientific">Dissoconium aciculare CBS 342.82</name>
    <dbReference type="NCBI Taxonomy" id="1314786"/>
    <lineage>
        <taxon>Eukaryota</taxon>
        <taxon>Fungi</taxon>
        <taxon>Dikarya</taxon>
        <taxon>Ascomycota</taxon>
        <taxon>Pezizomycotina</taxon>
        <taxon>Dothideomycetes</taxon>
        <taxon>Dothideomycetidae</taxon>
        <taxon>Mycosphaerellales</taxon>
        <taxon>Dissoconiaceae</taxon>
        <taxon>Dissoconium</taxon>
    </lineage>
</organism>
<dbReference type="RefSeq" id="XP_033455682.1">
    <property type="nucleotide sequence ID" value="XM_033605886.1"/>
</dbReference>
<comment type="similarity">
    <text evidence="1 3">Belongs to the 5'-nucleotidase family.</text>
</comment>
<protein>
    <submittedName>
        <fullName evidence="7">5'-nucleotidase</fullName>
    </submittedName>
</protein>
<evidence type="ECO:0000256" key="2">
    <source>
        <dbReference type="ARBA" id="ARBA00022729"/>
    </source>
</evidence>
<dbReference type="InterPro" id="IPR008334">
    <property type="entry name" value="5'-Nucleotdase_C"/>
</dbReference>
<reference evidence="7" key="2">
    <citation type="submission" date="2020-04" db="EMBL/GenBank/DDBJ databases">
        <authorList>
            <consortium name="NCBI Genome Project"/>
        </authorList>
    </citation>
    <scope>NUCLEOTIDE SEQUENCE</scope>
    <source>
        <strain evidence="7">CBS 342.82</strain>
    </source>
</reference>
<sequence length="632" mass="69227">MSAKPGESTVYTSGDTSCPPDLRFIHYNDVYHLEPGSREPVGGIARFQTVVEEYHAQDGPGVLTFFSGDAFSPSLESSVTKGKHMVTPLNAIKTSVACLGNHELDFGVEQFQSLAADCTFPWLCANVLDPAHGPDVPLGRCQRSIMLRSTDGTRIGVIGLVERDWLDTINALPPNLVFLDVAETARQFAEQLRGEGAEMVVCVTHQREPNDVQLANDLPPGAVDLILGGHDHFYGHAVVNGTHILRSGTDFKQLSYLECRRRRGPPQPPQGTKPRIENPASEWDFTITRRDILSSIPEDAAALSRISAVTASLRSTLDKPLAHTAVPLDARFSTVRTRESNMGNFIADLMQHYYGADCAVLAAGTIRGDQIYPAGVLRARDLMSCFPFEDPCVVLAIRGKDLKAALENAVGQYPSQEGRFPQVAGIRLVFDARLPPGRRITAMHVAGEPLDEGREYTLATREYMARGKDGYTDLLPVSKGGRTRMVVGEESGGLLLSTLLRQYFSSLKAVGQWTVFDGDMRNFWGGVQERLHRVETVLEPVAAAAKDGSVAAQQGNGDREDGERMRFLMRKYTRRWARIVHLNLAAAAAAPEADREHHDLLYGRAGSGGGWRTDWTKSIAPRVEGRIVMIGG</sequence>
<dbReference type="Pfam" id="PF02872">
    <property type="entry name" value="5_nucleotid_C"/>
    <property type="match status" value="1"/>
</dbReference>
<feature type="domain" description="5'-Nucleotidase C-terminal" evidence="5">
    <location>
        <begin position="322"/>
        <end position="472"/>
    </location>
</feature>
<dbReference type="InterPro" id="IPR004843">
    <property type="entry name" value="Calcineurin-like_PHP"/>
</dbReference>
<name>A0A6J3LS79_9PEZI</name>
<keyword evidence="3" id="KW-0547">Nucleotide-binding</keyword>
<gene>
    <name evidence="7" type="ORF">K489DRAFT_384563</name>
</gene>
<dbReference type="Proteomes" id="UP000504637">
    <property type="component" value="Unplaced"/>
</dbReference>
<dbReference type="AlphaFoldDB" id="A0A6J3LS79"/>
<accession>A0A6J3LS79</accession>
<evidence type="ECO:0000256" key="3">
    <source>
        <dbReference type="RuleBase" id="RU362119"/>
    </source>
</evidence>
<evidence type="ECO:0000256" key="1">
    <source>
        <dbReference type="ARBA" id="ARBA00006654"/>
    </source>
</evidence>
<dbReference type="OrthoDB" id="10252235at2759"/>
<evidence type="ECO:0000313" key="7">
    <source>
        <dbReference type="RefSeq" id="XP_033455682.1"/>
    </source>
</evidence>
<dbReference type="PANTHER" id="PTHR11575:SF48">
    <property type="entry name" value="5'-NUCLEOTIDASE"/>
    <property type="match status" value="1"/>
</dbReference>
<dbReference type="GO" id="GO:0016787">
    <property type="term" value="F:hydrolase activity"/>
    <property type="evidence" value="ECO:0007669"/>
    <property type="project" value="UniProtKB-KW"/>
</dbReference>
<dbReference type="GO" id="GO:0009166">
    <property type="term" value="P:nucleotide catabolic process"/>
    <property type="evidence" value="ECO:0007669"/>
    <property type="project" value="InterPro"/>
</dbReference>
<dbReference type="InterPro" id="IPR036907">
    <property type="entry name" value="5'-Nucleotdase_C_sf"/>
</dbReference>
<dbReference type="PRINTS" id="PR01607">
    <property type="entry name" value="APYRASEFAMLY"/>
</dbReference>
<keyword evidence="2" id="KW-0732">Signal</keyword>
<feature type="domain" description="Calcineurin-like phosphoesterase" evidence="4">
    <location>
        <begin position="22"/>
        <end position="233"/>
    </location>
</feature>
<dbReference type="PANTHER" id="PTHR11575">
    <property type="entry name" value="5'-NUCLEOTIDASE-RELATED"/>
    <property type="match status" value="1"/>
</dbReference>
<proteinExistence type="inferred from homology"/>
<dbReference type="InterPro" id="IPR006179">
    <property type="entry name" value="5_nucleotidase/apyrase"/>
</dbReference>
<dbReference type="Gene3D" id="3.60.21.10">
    <property type="match status" value="1"/>
</dbReference>
<reference evidence="7" key="1">
    <citation type="submission" date="2020-01" db="EMBL/GenBank/DDBJ databases">
        <authorList>
            <consortium name="DOE Joint Genome Institute"/>
            <person name="Haridas S."/>
            <person name="Albert R."/>
            <person name="Binder M."/>
            <person name="Bloem J."/>
            <person name="Labutti K."/>
            <person name="Salamov A."/>
            <person name="Andreopoulos B."/>
            <person name="Baker S.E."/>
            <person name="Barry K."/>
            <person name="Bills G."/>
            <person name="Bluhm B.H."/>
            <person name="Cannon C."/>
            <person name="Castanera R."/>
            <person name="Culley D.E."/>
            <person name="Daum C."/>
            <person name="Ezra D."/>
            <person name="Gonzalez J.B."/>
            <person name="Henrissat B."/>
            <person name="Kuo A."/>
            <person name="Liang C."/>
            <person name="Lipzen A."/>
            <person name="Lutzoni F."/>
            <person name="Magnuson J."/>
            <person name="Mondo S."/>
            <person name="Nolan M."/>
            <person name="Ohm R."/>
            <person name="Pangilinan J."/>
            <person name="Park H.-J."/>
            <person name="Ramirez L."/>
            <person name="Alfaro M."/>
            <person name="Sun H."/>
            <person name="Tritt A."/>
            <person name="Yoshinaga Y."/>
            <person name="Zwiers L.-H."/>
            <person name="Turgeon B.G."/>
            <person name="Goodwin S.B."/>
            <person name="Spatafora J.W."/>
            <person name="Crous P.W."/>
            <person name="Grigoriev I.V."/>
        </authorList>
    </citation>
    <scope>NUCLEOTIDE SEQUENCE</scope>
    <source>
        <strain evidence="7">CBS 342.82</strain>
    </source>
</reference>
<dbReference type="Pfam" id="PF00149">
    <property type="entry name" value="Metallophos"/>
    <property type="match status" value="1"/>
</dbReference>
<dbReference type="SUPFAM" id="SSF55816">
    <property type="entry name" value="5'-nucleotidase (syn. UDP-sugar hydrolase), C-terminal domain"/>
    <property type="match status" value="1"/>
</dbReference>